<name>A0ABM4BDJ0_HYDVU</name>
<evidence type="ECO:0000256" key="1">
    <source>
        <dbReference type="SAM" id="Coils"/>
    </source>
</evidence>
<accession>A0ABM4BDJ0</accession>
<gene>
    <name evidence="3" type="primary">LOC100209689</name>
</gene>
<dbReference type="InterPro" id="IPR013730">
    <property type="entry name" value="Fyv7/TAP26"/>
</dbReference>
<evidence type="ECO:0000313" key="3">
    <source>
        <dbReference type="RefSeq" id="XP_065647024.1"/>
    </source>
</evidence>
<evidence type="ECO:0000313" key="2">
    <source>
        <dbReference type="Proteomes" id="UP001652625"/>
    </source>
</evidence>
<feature type="coiled-coil region" evidence="1">
    <location>
        <begin position="150"/>
        <end position="195"/>
    </location>
</feature>
<organism evidence="2 3">
    <name type="scientific">Hydra vulgaris</name>
    <name type="common">Hydra</name>
    <name type="synonym">Hydra attenuata</name>
    <dbReference type="NCBI Taxonomy" id="6087"/>
    <lineage>
        <taxon>Eukaryota</taxon>
        <taxon>Metazoa</taxon>
        <taxon>Cnidaria</taxon>
        <taxon>Hydrozoa</taxon>
        <taxon>Hydroidolina</taxon>
        <taxon>Anthoathecata</taxon>
        <taxon>Aplanulata</taxon>
        <taxon>Hydridae</taxon>
        <taxon>Hydra</taxon>
    </lineage>
</organism>
<reference evidence="2" key="1">
    <citation type="submission" date="2025-05" db="UniProtKB">
        <authorList>
            <consortium name="RefSeq"/>
        </authorList>
    </citation>
    <scope>NUCLEOTIDE SEQUENCE [LARGE SCALE GENOMIC DNA]</scope>
</reference>
<keyword evidence="2" id="KW-1185">Reference proteome</keyword>
<dbReference type="Pfam" id="PF08524">
    <property type="entry name" value="rRNA_processing"/>
    <property type="match status" value="1"/>
</dbReference>
<protein>
    <submittedName>
        <fullName evidence="3">Uncharacterized protein LOC100209689</fullName>
    </submittedName>
</protein>
<proteinExistence type="predicted"/>
<dbReference type="Proteomes" id="UP001652625">
    <property type="component" value="Chromosome 02"/>
</dbReference>
<dbReference type="RefSeq" id="XP_065647024.1">
    <property type="nucleotide sequence ID" value="XM_065790952.1"/>
</dbReference>
<keyword evidence="1" id="KW-0175">Coiled coil</keyword>
<reference evidence="3" key="2">
    <citation type="submission" date="2025-08" db="UniProtKB">
        <authorList>
            <consortium name="RefSeq"/>
        </authorList>
    </citation>
    <scope>IDENTIFICATION</scope>
</reference>
<dbReference type="GeneID" id="100209689"/>
<sequence length="221" mass="25406">MGRPISNRRSDSSVEGKIYDSSCCDKKKDKKRFYKSEFQKQIGNSKTGQGFAALQKRKILKKFNRSFKKKTTNQLASPVAIKPLSNIKDSFLQPLSNIEDSLLQDTLTNSSANETIKTEIFSSDSLSSADAPKILSKKKKTEQSKIKSSYQRIEIDYEKVHEERRKKSEEIRANIKKHEQAVAKSLEKRKKLAKRLNKKTSRGQPVMATRMELLYEKISKR</sequence>